<dbReference type="EMBL" id="KN838557">
    <property type="protein sequence ID" value="KIK05748.1"/>
    <property type="molecule type" value="Genomic_DNA"/>
</dbReference>
<protein>
    <submittedName>
        <fullName evidence="1">Uncharacterized protein</fullName>
    </submittedName>
</protein>
<reference evidence="2" key="2">
    <citation type="submission" date="2015-01" db="EMBL/GenBank/DDBJ databases">
        <title>Evolutionary Origins and Diversification of the Mycorrhizal Mutualists.</title>
        <authorList>
            <consortium name="DOE Joint Genome Institute"/>
            <consortium name="Mycorrhizal Genomics Consortium"/>
            <person name="Kohler A."/>
            <person name="Kuo A."/>
            <person name="Nagy L.G."/>
            <person name="Floudas D."/>
            <person name="Copeland A."/>
            <person name="Barry K.W."/>
            <person name="Cichocki N."/>
            <person name="Veneault-Fourrey C."/>
            <person name="LaButti K."/>
            <person name="Lindquist E.A."/>
            <person name="Lipzen A."/>
            <person name="Lundell T."/>
            <person name="Morin E."/>
            <person name="Murat C."/>
            <person name="Riley R."/>
            <person name="Ohm R."/>
            <person name="Sun H."/>
            <person name="Tunlid A."/>
            <person name="Henrissat B."/>
            <person name="Grigoriev I.V."/>
            <person name="Hibbett D.S."/>
            <person name="Martin F."/>
        </authorList>
    </citation>
    <scope>NUCLEOTIDE SEQUENCE [LARGE SCALE GENOMIC DNA]</scope>
    <source>
        <strain evidence="2">LaAM-08-1</strain>
    </source>
</reference>
<organism evidence="1 2">
    <name type="scientific">Laccaria amethystina LaAM-08-1</name>
    <dbReference type="NCBI Taxonomy" id="1095629"/>
    <lineage>
        <taxon>Eukaryota</taxon>
        <taxon>Fungi</taxon>
        <taxon>Dikarya</taxon>
        <taxon>Basidiomycota</taxon>
        <taxon>Agaricomycotina</taxon>
        <taxon>Agaricomycetes</taxon>
        <taxon>Agaricomycetidae</taxon>
        <taxon>Agaricales</taxon>
        <taxon>Agaricineae</taxon>
        <taxon>Hydnangiaceae</taxon>
        <taxon>Laccaria</taxon>
    </lineage>
</organism>
<keyword evidence="2" id="KW-1185">Reference proteome</keyword>
<reference evidence="1 2" key="1">
    <citation type="submission" date="2014-04" db="EMBL/GenBank/DDBJ databases">
        <authorList>
            <consortium name="DOE Joint Genome Institute"/>
            <person name="Kuo A."/>
            <person name="Kohler A."/>
            <person name="Nagy L.G."/>
            <person name="Floudas D."/>
            <person name="Copeland A."/>
            <person name="Barry K.W."/>
            <person name="Cichocki N."/>
            <person name="Veneault-Fourrey C."/>
            <person name="LaButti K."/>
            <person name="Lindquist E.A."/>
            <person name="Lipzen A."/>
            <person name="Lundell T."/>
            <person name="Morin E."/>
            <person name="Murat C."/>
            <person name="Sun H."/>
            <person name="Tunlid A."/>
            <person name="Henrissat B."/>
            <person name="Grigoriev I.V."/>
            <person name="Hibbett D.S."/>
            <person name="Martin F."/>
            <person name="Nordberg H.P."/>
            <person name="Cantor M.N."/>
            <person name="Hua S.X."/>
        </authorList>
    </citation>
    <scope>NUCLEOTIDE SEQUENCE [LARGE SCALE GENOMIC DNA]</scope>
    <source>
        <strain evidence="1 2">LaAM-08-1</strain>
    </source>
</reference>
<gene>
    <name evidence="1" type="ORF">K443DRAFT_674814</name>
</gene>
<evidence type="ECO:0000313" key="2">
    <source>
        <dbReference type="Proteomes" id="UP000054477"/>
    </source>
</evidence>
<dbReference type="AlphaFoldDB" id="A0A0C9YC54"/>
<name>A0A0C9YC54_9AGAR</name>
<sequence>MVCFSFLSASSPGCVVSSGSSTWWTDHCPAALVTAIREAHSKDEIIINVSVANDGDWFLRTDEFNRKKPGNDPMESRVLRFCQVATVQTGRKTELGNVQWITFTPDGQGFIGVVGHDGAAYCVFDKIPQTLDEHLKTRDEQSEVKMVSIGYDNSWVIVYQDGDISADEICTSLADKLRAVGSEVKSVILSPSAESNWVITYENGWSHYDVPFAWTSGIDKQISLCQENFALELQQLQEAARANMVAASRFASTAATMRSYHGGIF</sequence>
<dbReference type="HOGENOM" id="CLU_1049958_0_0_1"/>
<evidence type="ECO:0000313" key="1">
    <source>
        <dbReference type="EMBL" id="KIK05748.1"/>
    </source>
</evidence>
<dbReference type="Proteomes" id="UP000054477">
    <property type="component" value="Unassembled WGS sequence"/>
</dbReference>
<accession>A0A0C9YC54</accession>
<proteinExistence type="predicted"/>
<dbReference type="OrthoDB" id="5271586at2759"/>